<keyword evidence="5 10" id="KW-1133">Transmembrane helix</keyword>
<evidence type="ECO:0000256" key="3">
    <source>
        <dbReference type="ARBA" id="ARBA00022692"/>
    </source>
</evidence>
<evidence type="ECO:0000256" key="8">
    <source>
        <dbReference type="ARBA" id="ARBA00023157"/>
    </source>
</evidence>
<proteinExistence type="inferred from homology"/>
<feature type="domain" description="Vitamin K epoxide reductase" evidence="11">
    <location>
        <begin position="29"/>
        <end position="156"/>
    </location>
</feature>
<keyword evidence="4" id="KW-0874">Quinone</keyword>
<dbReference type="Gene3D" id="1.20.1440.130">
    <property type="entry name" value="VKOR domain"/>
    <property type="match status" value="1"/>
</dbReference>
<evidence type="ECO:0000256" key="7">
    <source>
        <dbReference type="ARBA" id="ARBA00023136"/>
    </source>
</evidence>
<feature type="transmembrane region" description="Helical" evidence="10">
    <location>
        <begin position="146"/>
        <end position="168"/>
    </location>
</feature>
<name>A0A368T454_9ACTN</name>
<dbReference type="OrthoDB" id="9814124at2"/>
<keyword evidence="9" id="KW-0676">Redox-active center</keyword>
<evidence type="ECO:0000256" key="2">
    <source>
        <dbReference type="ARBA" id="ARBA00006214"/>
    </source>
</evidence>
<feature type="transmembrane region" description="Helical" evidence="10">
    <location>
        <begin position="110"/>
        <end position="134"/>
    </location>
</feature>
<evidence type="ECO:0000259" key="11">
    <source>
        <dbReference type="Pfam" id="PF07884"/>
    </source>
</evidence>
<dbReference type="InterPro" id="IPR038354">
    <property type="entry name" value="VKOR_sf"/>
</dbReference>
<evidence type="ECO:0000256" key="4">
    <source>
        <dbReference type="ARBA" id="ARBA00022719"/>
    </source>
</evidence>
<dbReference type="RefSeq" id="WP_114399199.1">
    <property type="nucleotide sequence ID" value="NZ_QEIM01000113.1"/>
</dbReference>
<gene>
    <name evidence="12" type="ORF">DEF24_14355</name>
</gene>
<evidence type="ECO:0000256" key="10">
    <source>
        <dbReference type="SAM" id="Phobius"/>
    </source>
</evidence>
<comment type="caution">
    <text evidence="12">The sequence shown here is derived from an EMBL/GenBank/DDBJ whole genome shotgun (WGS) entry which is preliminary data.</text>
</comment>
<accession>A0A368T454</accession>
<evidence type="ECO:0000256" key="1">
    <source>
        <dbReference type="ARBA" id="ARBA00004141"/>
    </source>
</evidence>
<dbReference type="GO" id="GO:0048038">
    <property type="term" value="F:quinone binding"/>
    <property type="evidence" value="ECO:0007669"/>
    <property type="project" value="UniProtKB-KW"/>
</dbReference>
<keyword evidence="13" id="KW-1185">Reference proteome</keyword>
<evidence type="ECO:0000313" key="13">
    <source>
        <dbReference type="Proteomes" id="UP000253318"/>
    </source>
</evidence>
<reference evidence="12 13" key="1">
    <citation type="submission" date="2018-04" db="EMBL/GenBank/DDBJ databases">
        <title>Novel actinobacteria from marine sediment.</title>
        <authorList>
            <person name="Ng Z.Y."/>
            <person name="Tan G.Y.A."/>
        </authorList>
    </citation>
    <scope>NUCLEOTIDE SEQUENCE [LARGE SCALE GENOMIC DNA]</scope>
    <source>
        <strain evidence="12 13">TPS81</strain>
    </source>
</reference>
<comment type="similarity">
    <text evidence="2">Belongs to the VKOR family.</text>
</comment>
<keyword evidence="3 10" id="KW-0812">Transmembrane</keyword>
<dbReference type="InterPro" id="IPR012932">
    <property type="entry name" value="VKOR"/>
</dbReference>
<dbReference type="EMBL" id="QEIN01000104">
    <property type="protein sequence ID" value="RCV57917.1"/>
    <property type="molecule type" value="Genomic_DNA"/>
</dbReference>
<dbReference type="AlphaFoldDB" id="A0A368T454"/>
<dbReference type="GO" id="GO:0016491">
    <property type="term" value="F:oxidoreductase activity"/>
    <property type="evidence" value="ECO:0007669"/>
    <property type="project" value="UniProtKB-KW"/>
</dbReference>
<dbReference type="GO" id="GO:0016020">
    <property type="term" value="C:membrane"/>
    <property type="evidence" value="ECO:0007669"/>
    <property type="project" value="UniProtKB-SubCell"/>
</dbReference>
<evidence type="ECO:0000256" key="6">
    <source>
        <dbReference type="ARBA" id="ARBA00023002"/>
    </source>
</evidence>
<organism evidence="12 13">
    <name type="scientific">Marinitenerispora sediminis</name>
    <dbReference type="NCBI Taxonomy" id="1931232"/>
    <lineage>
        <taxon>Bacteria</taxon>
        <taxon>Bacillati</taxon>
        <taxon>Actinomycetota</taxon>
        <taxon>Actinomycetes</taxon>
        <taxon>Streptosporangiales</taxon>
        <taxon>Nocardiopsidaceae</taxon>
        <taxon>Marinitenerispora</taxon>
    </lineage>
</organism>
<comment type="subcellular location">
    <subcellularLocation>
        <location evidence="1">Membrane</location>
        <topology evidence="1">Multi-pass membrane protein</topology>
    </subcellularLocation>
</comment>
<evidence type="ECO:0000256" key="9">
    <source>
        <dbReference type="ARBA" id="ARBA00023284"/>
    </source>
</evidence>
<protein>
    <submittedName>
        <fullName evidence="12">Vitamin K epoxide reductase</fullName>
    </submittedName>
</protein>
<keyword evidence="8" id="KW-1015">Disulfide bond</keyword>
<evidence type="ECO:0000256" key="5">
    <source>
        <dbReference type="ARBA" id="ARBA00022989"/>
    </source>
</evidence>
<dbReference type="Pfam" id="PF07884">
    <property type="entry name" value="VKOR"/>
    <property type="match status" value="1"/>
</dbReference>
<feature type="transmembrane region" description="Helical" evidence="10">
    <location>
        <begin position="28"/>
        <end position="46"/>
    </location>
</feature>
<keyword evidence="6" id="KW-0560">Oxidoreductase</keyword>
<evidence type="ECO:0000313" key="12">
    <source>
        <dbReference type="EMBL" id="RCV57917.1"/>
    </source>
</evidence>
<sequence>MAVDGARGGADAIPPGRSGNPSRWGRRLPVVVLALLGCVVSGYLALYQYGVLADVWDPFFGEGSRAVLTSPLSEALPVRDAALGCAAYLFEAVAESAGGRRRWREHPWTVLLVGATAAALALTGLLLVIAQPLLTGTFCTLCLVSAGISFAVAALVAGEVAAALRVVLDRR</sequence>
<dbReference type="Proteomes" id="UP000253318">
    <property type="component" value="Unassembled WGS sequence"/>
</dbReference>
<keyword evidence="7 10" id="KW-0472">Membrane</keyword>